<comment type="caution">
    <text evidence="2">The sequence shown here is derived from an EMBL/GenBank/DDBJ whole genome shotgun (WGS) entry which is preliminary data.</text>
</comment>
<organism evidence="2 3">
    <name type="scientific">Operophtera brumata</name>
    <name type="common">Winter moth</name>
    <name type="synonym">Phalaena brumata</name>
    <dbReference type="NCBI Taxonomy" id="104452"/>
    <lineage>
        <taxon>Eukaryota</taxon>
        <taxon>Metazoa</taxon>
        <taxon>Ecdysozoa</taxon>
        <taxon>Arthropoda</taxon>
        <taxon>Hexapoda</taxon>
        <taxon>Insecta</taxon>
        <taxon>Pterygota</taxon>
        <taxon>Neoptera</taxon>
        <taxon>Endopterygota</taxon>
        <taxon>Lepidoptera</taxon>
        <taxon>Glossata</taxon>
        <taxon>Ditrysia</taxon>
        <taxon>Geometroidea</taxon>
        <taxon>Geometridae</taxon>
        <taxon>Larentiinae</taxon>
        <taxon>Operophtera</taxon>
    </lineage>
</organism>
<dbReference type="STRING" id="104452.A0A0L7LPP1"/>
<dbReference type="InterPro" id="IPR000159">
    <property type="entry name" value="RA_dom"/>
</dbReference>
<dbReference type="PROSITE" id="PS50200">
    <property type="entry name" value="RA"/>
    <property type="match status" value="1"/>
</dbReference>
<feature type="domain" description="Ras-associating" evidence="1">
    <location>
        <begin position="1"/>
        <end position="71"/>
    </location>
</feature>
<protein>
    <submittedName>
        <fullName evidence="2">Afadin</fullName>
    </submittedName>
</protein>
<reference evidence="2 3" key="1">
    <citation type="journal article" date="2015" name="Genome Biol. Evol.">
        <title>The genome of winter moth (Operophtera brumata) provides a genomic perspective on sexual dimorphism and phenology.</title>
        <authorList>
            <person name="Derks M.F."/>
            <person name="Smit S."/>
            <person name="Salis L."/>
            <person name="Schijlen E."/>
            <person name="Bossers A."/>
            <person name="Mateman C."/>
            <person name="Pijl A.S."/>
            <person name="de Ridder D."/>
            <person name="Groenen M.A."/>
            <person name="Visser M.E."/>
            <person name="Megens H.J."/>
        </authorList>
    </citation>
    <scope>NUCLEOTIDE SEQUENCE [LARGE SCALE GENOMIC DNA]</scope>
    <source>
        <strain evidence="2">WM2013NL</strain>
        <tissue evidence="2">Head and thorax</tissue>
    </source>
</reference>
<dbReference type="GO" id="GO:0007165">
    <property type="term" value="P:signal transduction"/>
    <property type="evidence" value="ECO:0007669"/>
    <property type="project" value="InterPro"/>
</dbReference>
<evidence type="ECO:0000259" key="1">
    <source>
        <dbReference type="PROSITE" id="PS50200"/>
    </source>
</evidence>
<evidence type="ECO:0000313" key="2">
    <source>
        <dbReference type="EMBL" id="KOB77369.1"/>
    </source>
</evidence>
<dbReference type="InterPro" id="IPR028842">
    <property type="entry name" value="Afadin"/>
</dbReference>
<feature type="non-terminal residue" evidence="2">
    <location>
        <position position="137"/>
    </location>
</feature>
<gene>
    <name evidence="2" type="ORF">OBRU01_04252</name>
</gene>
<dbReference type="Pfam" id="PF00788">
    <property type="entry name" value="RA"/>
    <property type="match status" value="1"/>
</dbReference>
<dbReference type="GO" id="GO:0005912">
    <property type="term" value="C:adherens junction"/>
    <property type="evidence" value="ECO:0007669"/>
    <property type="project" value="TreeGrafter"/>
</dbReference>
<dbReference type="EMBL" id="JTDY01000398">
    <property type="protein sequence ID" value="KOB77369.1"/>
    <property type="molecule type" value="Genomic_DNA"/>
</dbReference>
<dbReference type="GO" id="GO:0032880">
    <property type="term" value="P:regulation of protein localization"/>
    <property type="evidence" value="ECO:0007669"/>
    <property type="project" value="TreeGrafter"/>
</dbReference>
<accession>A0A0L7LPP1</accession>
<keyword evidence="3" id="KW-1185">Reference proteome</keyword>
<proteinExistence type="predicted"/>
<evidence type="ECO:0000313" key="3">
    <source>
        <dbReference type="Proteomes" id="UP000037510"/>
    </source>
</evidence>
<dbReference type="GO" id="GO:0050839">
    <property type="term" value="F:cell adhesion molecule binding"/>
    <property type="evidence" value="ECO:0007669"/>
    <property type="project" value="TreeGrafter"/>
</dbReference>
<dbReference type="Proteomes" id="UP000037510">
    <property type="component" value="Unassembled WGS sequence"/>
</dbReference>
<dbReference type="PANTHER" id="PTHR10398:SF2">
    <property type="entry name" value="AFADIN"/>
    <property type="match status" value="1"/>
</dbReference>
<dbReference type="InterPro" id="IPR029071">
    <property type="entry name" value="Ubiquitin-like_domsf"/>
</dbReference>
<dbReference type="Gene3D" id="3.10.20.90">
    <property type="entry name" value="Phosphatidylinositol 3-kinase Catalytic Subunit, Chain A, domain 1"/>
    <property type="match status" value="2"/>
</dbReference>
<dbReference type="PANTHER" id="PTHR10398">
    <property type="entry name" value="AFADIN"/>
    <property type="match status" value="1"/>
</dbReference>
<name>A0A0L7LPP1_OPEBR</name>
<sequence length="137" mass="15399">MRFYFQDSGQKIATKCIRVASDATVSDVIGSYSLWETHGPDDERKLEPDEKPLLVQLNWHAEDREGRFLLKCLTGNEIPSSASGTLRIYGGILRPDVSYITLLLSINDNAAAEDKSDNTEYILEDDECPLALMNMTR</sequence>
<dbReference type="AlphaFoldDB" id="A0A0L7LPP1"/>
<dbReference type="SUPFAM" id="SSF54236">
    <property type="entry name" value="Ubiquitin-like"/>
    <property type="match status" value="2"/>
</dbReference>